<dbReference type="InterPro" id="IPR047057">
    <property type="entry name" value="MerR_fam"/>
</dbReference>
<dbReference type="InterPro" id="IPR000551">
    <property type="entry name" value="MerR-type_HTH_dom"/>
</dbReference>
<dbReference type="PROSITE" id="PS50937">
    <property type="entry name" value="HTH_MERR_2"/>
    <property type="match status" value="1"/>
</dbReference>
<dbReference type="RefSeq" id="WP_083575371.1">
    <property type="nucleotide sequence ID" value="NZ_CBCTAE010000001.1"/>
</dbReference>
<keyword evidence="4" id="KW-1185">Reference proteome</keyword>
<feature type="domain" description="HTH merR-type" evidence="2">
    <location>
        <begin position="1"/>
        <end position="69"/>
    </location>
</feature>
<dbReference type="Proteomes" id="UP000186323">
    <property type="component" value="Chromosome I"/>
</dbReference>
<dbReference type="GO" id="GO:0003677">
    <property type="term" value="F:DNA binding"/>
    <property type="evidence" value="ECO:0007669"/>
    <property type="project" value="UniProtKB-KW"/>
</dbReference>
<dbReference type="InterPro" id="IPR009061">
    <property type="entry name" value="DNA-bd_dom_put_sf"/>
</dbReference>
<dbReference type="PANTHER" id="PTHR30204">
    <property type="entry name" value="REDOX-CYCLING DRUG-SENSING TRANSCRIPTIONAL ACTIVATOR SOXR"/>
    <property type="match status" value="1"/>
</dbReference>
<dbReference type="PRINTS" id="PR00040">
    <property type="entry name" value="HTHMERR"/>
</dbReference>
<dbReference type="AlphaFoldDB" id="A0A1K1LGP5"/>
<dbReference type="Pfam" id="PF13411">
    <property type="entry name" value="MerR_1"/>
    <property type="match status" value="1"/>
</dbReference>
<evidence type="ECO:0000313" key="4">
    <source>
        <dbReference type="Proteomes" id="UP000186323"/>
    </source>
</evidence>
<gene>
    <name evidence="3" type="ORF">DESPIGER_2057</name>
</gene>
<evidence type="ECO:0000313" key="3">
    <source>
        <dbReference type="EMBL" id="SFV73881.1"/>
    </source>
</evidence>
<proteinExistence type="predicted"/>
<dbReference type="GO" id="GO:0003700">
    <property type="term" value="F:DNA-binding transcription factor activity"/>
    <property type="evidence" value="ECO:0007669"/>
    <property type="project" value="InterPro"/>
</dbReference>
<dbReference type="EMBL" id="LT630450">
    <property type="protein sequence ID" value="SFV73881.1"/>
    <property type="molecule type" value="Genomic_DNA"/>
</dbReference>
<accession>A0A1K1LGP5</accession>
<protein>
    <submittedName>
        <fullName evidence="3">Transcriptional regulator, MerR family</fullName>
    </submittedName>
</protein>
<reference evidence="4" key="1">
    <citation type="submission" date="2016-10" db="EMBL/GenBank/DDBJ databases">
        <authorList>
            <person name="Wegmann U."/>
        </authorList>
    </citation>
    <scope>NUCLEOTIDE SEQUENCE [LARGE SCALE GENOMIC DNA]</scope>
</reference>
<name>A0A1K1LGP5_9BACT</name>
<dbReference type="Gene3D" id="1.10.1660.10">
    <property type="match status" value="1"/>
</dbReference>
<evidence type="ECO:0000259" key="2">
    <source>
        <dbReference type="PROSITE" id="PS50937"/>
    </source>
</evidence>
<dbReference type="KEGG" id="dpg:DESPIGER_2057"/>
<evidence type="ECO:0000256" key="1">
    <source>
        <dbReference type="ARBA" id="ARBA00023125"/>
    </source>
</evidence>
<dbReference type="PANTHER" id="PTHR30204:SF92">
    <property type="entry name" value="HTH-TYPE TRANSCRIPTIONAL REGULATOR ZNTR"/>
    <property type="match status" value="1"/>
</dbReference>
<organism evidence="3 4">
    <name type="scientific">Desulfovibrio piger</name>
    <dbReference type="NCBI Taxonomy" id="901"/>
    <lineage>
        <taxon>Bacteria</taxon>
        <taxon>Pseudomonadati</taxon>
        <taxon>Thermodesulfobacteriota</taxon>
        <taxon>Desulfovibrionia</taxon>
        <taxon>Desulfovibrionales</taxon>
        <taxon>Desulfovibrionaceae</taxon>
        <taxon>Desulfovibrio</taxon>
    </lineage>
</organism>
<keyword evidence="1" id="KW-0238">DNA-binding</keyword>
<sequence>MRIGEVAKISRCPAVTIRYYEKIGLLPNAKRTASNYRIYDQNDLERLRFIRHCRNHGMSLADIEKLLSLKDDDGVLHDGDIVAIVESHRKNIKAQIASLTALLRKLDDLVADPAGGKEKGDRIMETLGAPCPACSDYARFPHDPS</sequence>
<dbReference type="SUPFAM" id="SSF46955">
    <property type="entry name" value="Putative DNA-binding domain"/>
    <property type="match status" value="1"/>
</dbReference>
<dbReference type="SMART" id="SM00422">
    <property type="entry name" value="HTH_MERR"/>
    <property type="match status" value="1"/>
</dbReference>